<dbReference type="Proteomes" id="UP001322277">
    <property type="component" value="Chromosome 12"/>
</dbReference>
<dbReference type="AlphaFoldDB" id="A0AAX4J4P2"/>
<protein>
    <submittedName>
        <fullName evidence="1">Uncharacterized protein</fullName>
    </submittedName>
</protein>
<keyword evidence="2" id="KW-1185">Reference proteome</keyword>
<proteinExistence type="predicted"/>
<name>A0AAX4J4P2_9PEZI</name>
<evidence type="ECO:0000313" key="1">
    <source>
        <dbReference type="EMBL" id="WQF90538.1"/>
    </source>
</evidence>
<organism evidence="1 2">
    <name type="scientific">Colletotrichum destructivum</name>
    <dbReference type="NCBI Taxonomy" id="34406"/>
    <lineage>
        <taxon>Eukaryota</taxon>
        <taxon>Fungi</taxon>
        <taxon>Dikarya</taxon>
        <taxon>Ascomycota</taxon>
        <taxon>Pezizomycotina</taxon>
        <taxon>Sordariomycetes</taxon>
        <taxon>Hypocreomycetidae</taxon>
        <taxon>Glomerellales</taxon>
        <taxon>Glomerellaceae</taxon>
        <taxon>Colletotrichum</taxon>
        <taxon>Colletotrichum destructivum species complex</taxon>
    </lineage>
</organism>
<sequence>MRPRRYPAETKYPCQVLSTHPDPHTPMTVLLAACWSDSQLPLTECPCSINHKVMCGGRHNRDSLLTHNTLYAKFRS</sequence>
<dbReference type="PROSITE" id="PS51257">
    <property type="entry name" value="PROKAR_LIPOPROTEIN"/>
    <property type="match status" value="1"/>
</dbReference>
<dbReference type="EMBL" id="CP137316">
    <property type="protein sequence ID" value="WQF90538.1"/>
    <property type="molecule type" value="Genomic_DNA"/>
</dbReference>
<gene>
    <name evidence="1" type="ORF">CDEST_15552</name>
</gene>
<dbReference type="GeneID" id="87952051"/>
<reference evidence="2" key="1">
    <citation type="journal article" date="2023" name="bioRxiv">
        <title>Complete genome of the Medicago anthracnose fungus, Colletotrichum destructivum, reveals a mini-chromosome-like region within a core chromosome.</title>
        <authorList>
            <person name="Lapalu N."/>
            <person name="Simon A."/>
            <person name="Lu A."/>
            <person name="Plaumann P.-L."/>
            <person name="Amselem J."/>
            <person name="Pigne S."/>
            <person name="Auger A."/>
            <person name="Koch C."/>
            <person name="Dallery J.-F."/>
            <person name="O'Connell R.J."/>
        </authorList>
    </citation>
    <scope>NUCLEOTIDE SEQUENCE [LARGE SCALE GENOMIC DNA]</scope>
    <source>
        <strain evidence="2">CBS 520.97</strain>
    </source>
</reference>
<accession>A0AAX4J4P2</accession>
<dbReference type="KEGG" id="cdet:87952051"/>
<dbReference type="RefSeq" id="XP_062787758.1">
    <property type="nucleotide sequence ID" value="XM_062931707.1"/>
</dbReference>
<evidence type="ECO:0000313" key="2">
    <source>
        <dbReference type="Proteomes" id="UP001322277"/>
    </source>
</evidence>